<reference evidence="4 5" key="1">
    <citation type="submission" date="2019-03" db="EMBL/GenBank/DDBJ databases">
        <title>Genomic Encyclopedia of Type Strains, Phase IV (KMG-IV): sequencing the most valuable type-strain genomes for metagenomic binning, comparative biology and taxonomic classification.</title>
        <authorList>
            <person name="Goeker M."/>
        </authorList>
    </citation>
    <scope>NUCLEOTIDE SEQUENCE [LARGE SCALE GENOMIC DNA]</scope>
    <source>
        <strain evidence="4 5">LX-B</strain>
    </source>
</reference>
<accession>A0A4V6NGS5</accession>
<name>A0A4V6NGS5_HYDET</name>
<keyword evidence="5" id="KW-1185">Reference proteome</keyword>
<dbReference type="PANTHER" id="PTHR30483">
    <property type="entry name" value="LEUCINE-SPECIFIC-BINDING PROTEIN"/>
    <property type="match status" value="1"/>
</dbReference>
<dbReference type="CDD" id="cd06347">
    <property type="entry name" value="PBP1_ABC_LivK_ligand_binding-like"/>
    <property type="match status" value="1"/>
</dbReference>
<evidence type="ECO:0000259" key="3">
    <source>
        <dbReference type="Pfam" id="PF13458"/>
    </source>
</evidence>
<sequence>MKKLGLLFLIIFLLGLTFEGLCAPPELKFGVSAPLTGDIAAIGQATKNAALLAQDEANSAGGLKVGSSKRKVRFIIEDDENKPEGTATVFQKLINQDRVLAIIGSQASKCSNAGAPIAEAAKIPQITPWSTNPNVTKGRKFVFRACFIDPFQGKVVAQFAYTKLKAKTAAVLYDIASDYNKGIAEVFRNEFTKTGGKIVNFETYNTKDTDFSAQLTKIRGSDPDVLFLPNYFNEVPLQIKQARQLGIQAKVLGSDGWDDPQLIQLGGKLMEGAYFSNHYAVDNASPALKTFIASYQKKYNAIPDAAAALTYDAAKIIFQAVTKAGKANSLAIRDQIAAIKNFSGITGVITYNGDGDPVKGAVMLRIENGKYVFDSAVNP</sequence>
<dbReference type="SUPFAM" id="SSF53822">
    <property type="entry name" value="Periplasmic binding protein-like I"/>
    <property type="match status" value="1"/>
</dbReference>
<evidence type="ECO:0000313" key="5">
    <source>
        <dbReference type="Proteomes" id="UP000295008"/>
    </source>
</evidence>
<dbReference type="Gene3D" id="3.40.50.2300">
    <property type="match status" value="2"/>
</dbReference>
<comment type="caution">
    <text evidence="4">The sequence shown here is derived from an EMBL/GenBank/DDBJ whole genome shotgun (WGS) entry which is preliminary data.</text>
</comment>
<dbReference type="Proteomes" id="UP000295008">
    <property type="component" value="Unassembled WGS sequence"/>
</dbReference>
<dbReference type="EMBL" id="SLUN01000027">
    <property type="protein sequence ID" value="TCL62157.1"/>
    <property type="molecule type" value="Genomic_DNA"/>
</dbReference>
<feature type="domain" description="Leucine-binding protein" evidence="3">
    <location>
        <begin position="27"/>
        <end position="369"/>
    </location>
</feature>
<proteinExistence type="inferred from homology"/>
<evidence type="ECO:0000256" key="2">
    <source>
        <dbReference type="ARBA" id="ARBA00022729"/>
    </source>
</evidence>
<dbReference type="RefSeq" id="WP_132015831.1">
    <property type="nucleotide sequence ID" value="NZ_SLUN01000027.1"/>
</dbReference>
<organism evidence="4 5">
    <name type="scientific">Hydrogenispora ethanolica</name>
    <dbReference type="NCBI Taxonomy" id="1082276"/>
    <lineage>
        <taxon>Bacteria</taxon>
        <taxon>Bacillati</taxon>
        <taxon>Bacillota</taxon>
        <taxon>Hydrogenispora</taxon>
    </lineage>
</organism>
<evidence type="ECO:0000313" key="4">
    <source>
        <dbReference type="EMBL" id="TCL62157.1"/>
    </source>
</evidence>
<dbReference type="OrthoDB" id="9783240at2"/>
<evidence type="ECO:0000256" key="1">
    <source>
        <dbReference type="ARBA" id="ARBA00010062"/>
    </source>
</evidence>
<dbReference type="AlphaFoldDB" id="A0A4V6NGS5"/>
<dbReference type="InterPro" id="IPR028082">
    <property type="entry name" value="Peripla_BP_I"/>
</dbReference>
<comment type="similarity">
    <text evidence="1">Belongs to the leucine-binding protein family.</text>
</comment>
<keyword evidence="2" id="KW-0732">Signal</keyword>
<protein>
    <submittedName>
        <fullName evidence="4">Branched-chain amino acid transport system substrate-binding protein</fullName>
    </submittedName>
</protein>
<dbReference type="PANTHER" id="PTHR30483:SF6">
    <property type="entry name" value="PERIPLASMIC BINDING PROTEIN OF ABC TRANSPORTER FOR NATURAL AMINO ACIDS"/>
    <property type="match status" value="1"/>
</dbReference>
<dbReference type="InterPro" id="IPR051010">
    <property type="entry name" value="BCAA_transport"/>
</dbReference>
<gene>
    <name evidence="4" type="ORF">EDC14_10277</name>
</gene>
<dbReference type="InterPro" id="IPR028081">
    <property type="entry name" value="Leu-bd"/>
</dbReference>
<dbReference type="Pfam" id="PF13458">
    <property type="entry name" value="Peripla_BP_6"/>
    <property type="match status" value="1"/>
</dbReference>